<dbReference type="EMBL" id="CAJVPS010000533">
    <property type="protein sequence ID" value="CAG8493189.1"/>
    <property type="molecule type" value="Genomic_DNA"/>
</dbReference>
<dbReference type="Gene3D" id="1.25.40.10">
    <property type="entry name" value="Tetratricopeptide repeat domain"/>
    <property type="match status" value="2"/>
</dbReference>
<dbReference type="OrthoDB" id="10050400at2759"/>
<proteinExistence type="predicted"/>
<comment type="caution">
    <text evidence="2">The sequence shown here is derived from an EMBL/GenBank/DDBJ whole genome shotgun (WGS) entry which is preliminary data.</text>
</comment>
<dbReference type="PANTHER" id="PTHR28142">
    <property type="entry name" value="MITOCHONDRIAL INNER MEMBRANE I-AAA PROTEASE SUPERCOMPLEX SUBUNIT MGR3-RELATED"/>
    <property type="match status" value="1"/>
</dbReference>
<dbReference type="SMART" id="SM00028">
    <property type="entry name" value="TPR"/>
    <property type="match status" value="3"/>
</dbReference>
<dbReference type="InterPro" id="IPR019734">
    <property type="entry name" value="TPR_rpt"/>
</dbReference>
<feature type="coiled-coil region" evidence="1">
    <location>
        <begin position="310"/>
        <end position="340"/>
    </location>
</feature>
<evidence type="ECO:0000256" key="1">
    <source>
        <dbReference type="SAM" id="Coils"/>
    </source>
</evidence>
<name>A0A9N8ZGW7_9GLOM</name>
<keyword evidence="1" id="KW-0175">Coiled coil</keyword>
<evidence type="ECO:0000313" key="3">
    <source>
        <dbReference type="Proteomes" id="UP000789508"/>
    </source>
</evidence>
<reference evidence="2" key="1">
    <citation type="submission" date="2021-06" db="EMBL/GenBank/DDBJ databases">
        <authorList>
            <person name="Kallberg Y."/>
            <person name="Tangrot J."/>
            <person name="Rosling A."/>
        </authorList>
    </citation>
    <scope>NUCLEOTIDE SEQUENCE</scope>
    <source>
        <strain evidence="2">FL130A</strain>
    </source>
</reference>
<dbReference type="PANTHER" id="PTHR28142:SF1">
    <property type="entry name" value="MITOCHONDRIAL INNER MEMBRANE I-AAA PROTEASE SUPERCOMPLEX SUBUNIT MGR3-RELATED"/>
    <property type="match status" value="1"/>
</dbReference>
<sequence length="340" mass="38134">MVIGAASIIVIGYLTVRGGHFYMEHFQCATPSMLPSKARDSLHWAYLREEIDPDLNMAQTHLNQALMIAQEEANLPLTHPIIVDIVLRIANNSVRLGNLYEARLEYQKLLQALVVAGGDENLKKAIDVVKRMSKICLTMQDYKSAEKYLEWAIGILTAGQSSIVNNINLDLVQCNLMLAGIYAKRKQFDKALSLYLGTLKKIKQLLQSSPSSEIKDRDSNKVHEINWNCWEGIIMGHLGEIFYAMGKEDEALGWLQEGLKIAKSGGDDKVGERRDCDECVGVISNNLGLIYEKDGKIWNAGAFYTQAVSFAEKANDLEGLEEASRNLERIEKKLEKINNE</sequence>
<organism evidence="2 3">
    <name type="scientific">Ambispora leptoticha</name>
    <dbReference type="NCBI Taxonomy" id="144679"/>
    <lineage>
        <taxon>Eukaryota</taxon>
        <taxon>Fungi</taxon>
        <taxon>Fungi incertae sedis</taxon>
        <taxon>Mucoromycota</taxon>
        <taxon>Glomeromycotina</taxon>
        <taxon>Glomeromycetes</taxon>
        <taxon>Archaeosporales</taxon>
        <taxon>Ambisporaceae</taxon>
        <taxon>Ambispora</taxon>
    </lineage>
</organism>
<accession>A0A9N8ZGW7</accession>
<protein>
    <submittedName>
        <fullName evidence="2">2871_t:CDS:1</fullName>
    </submittedName>
</protein>
<dbReference type="InterPro" id="IPR040201">
    <property type="entry name" value="Mrg3-like"/>
</dbReference>
<dbReference type="InterPro" id="IPR011990">
    <property type="entry name" value="TPR-like_helical_dom_sf"/>
</dbReference>
<keyword evidence="3" id="KW-1185">Reference proteome</keyword>
<dbReference type="SUPFAM" id="SSF48452">
    <property type="entry name" value="TPR-like"/>
    <property type="match status" value="1"/>
</dbReference>
<dbReference type="AlphaFoldDB" id="A0A9N8ZGW7"/>
<gene>
    <name evidence="2" type="ORF">ALEPTO_LOCUS3095</name>
</gene>
<dbReference type="Proteomes" id="UP000789508">
    <property type="component" value="Unassembled WGS sequence"/>
</dbReference>
<evidence type="ECO:0000313" key="2">
    <source>
        <dbReference type="EMBL" id="CAG8493189.1"/>
    </source>
</evidence>